<reference evidence="1" key="1">
    <citation type="submission" date="2020-05" db="EMBL/GenBank/DDBJ databases">
        <title>Large-scale comparative analyses of tick genomes elucidate their genetic diversity and vector capacities.</title>
        <authorList>
            <person name="Jia N."/>
            <person name="Wang J."/>
            <person name="Shi W."/>
            <person name="Du L."/>
            <person name="Sun Y."/>
            <person name="Zhan W."/>
            <person name="Jiang J."/>
            <person name="Wang Q."/>
            <person name="Zhang B."/>
            <person name="Ji P."/>
            <person name="Sakyi L.B."/>
            <person name="Cui X."/>
            <person name="Yuan T."/>
            <person name="Jiang B."/>
            <person name="Yang W."/>
            <person name="Lam T.T.-Y."/>
            <person name="Chang Q."/>
            <person name="Ding S."/>
            <person name="Wang X."/>
            <person name="Zhu J."/>
            <person name="Ruan X."/>
            <person name="Zhao L."/>
            <person name="Wei J."/>
            <person name="Que T."/>
            <person name="Du C."/>
            <person name="Cheng J."/>
            <person name="Dai P."/>
            <person name="Han X."/>
            <person name="Huang E."/>
            <person name="Gao Y."/>
            <person name="Liu J."/>
            <person name="Shao H."/>
            <person name="Ye R."/>
            <person name="Li L."/>
            <person name="Wei W."/>
            <person name="Wang X."/>
            <person name="Wang C."/>
            <person name="Yang T."/>
            <person name="Huo Q."/>
            <person name="Li W."/>
            <person name="Guo W."/>
            <person name="Chen H."/>
            <person name="Zhou L."/>
            <person name="Ni X."/>
            <person name="Tian J."/>
            <person name="Zhou Y."/>
            <person name="Sheng Y."/>
            <person name="Liu T."/>
            <person name="Pan Y."/>
            <person name="Xia L."/>
            <person name="Li J."/>
            <person name="Zhao F."/>
            <person name="Cao W."/>
        </authorList>
    </citation>
    <scope>NUCLEOTIDE SEQUENCE</scope>
    <source>
        <strain evidence="1">Dsil-2018</strain>
    </source>
</reference>
<proteinExistence type="predicted"/>
<accession>A0ACB8DAR5</accession>
<organism evidence="1 2">
    <name type="scientific">Dermacentor silvarum</name>
    <name type="common">Tick</name>
    <dbReference type="NCBI Taxonomy" id="543639"/>
    <lineage>
        <taxon>Eukaryota</taxon>
        <taxon>Metazoa</taxon>
        <taxon>Ecdysozoa</taxon>
        <taxon>Arthropoda</taxon>
        <taxon>Chelicerata</taxon>
        <taxon>Arachnida</taxon>
        <taxon>Acari</taxon>
        <taxon>Parasitiformes</taxon>
        <taxon>Ixodida</taxon>
        <taxon>Ixodoidea</taxon>
        <taxon>Ixodidae</taxon>
        <taxon>Rhipicephalinae</taxon>
        <taxon>Dermacentor</taxon>
    </lineage>
</organism>
<protein>
    <submittedName>
        <fullName evidence="1">Uncharacterized protein</fullName>
    </submittedName>
</protein>
<keyword evidence="2" id="KW-1185">Reference proteome</keyword>
<evidence type="ECO:0000313" key="2">
    <source>
        <dbReference type="Proteomes" id="UP000821865"/>
    </source>
</evidence>
<name>A0ACB8DAR5_DERSI</name>
<gene>
    <name evidence="1" type="ORF">HPB49_006084</name>
</gene>
<dbReference type="Proteomes" id="UP000821865">
    <property type="component" value="Chromosome 2"/>
</dbReference>
<evidence type="ECO:0000313" key="1">
    <source>
        <dbReference type="EMBL" id="KAH7965339.1"/>
    </source>
</evidence>
<sequence length="276" mass="30120">MPSLQDVMSPPLVLGLLLVVAAVILLHAGAVEGRGGVKGGIKGGPGEDDGCTPVTDPTGAAGAGVPVQMGDNSDGNRKDEDDDRARVRARSNQPAPVVCFIRANGFERRGVRRYSLRSLPIHKCTHFIYSYVETDNKSGEILYRKRGHLGEKTILRELGRIRHDTSAKDIRTLVSYGAGAHVQSLLNRIRDDKGADELVRRIKSMLETFGLDGINFHLEGPGPLVCKQEDIMTILKFIKVTACSTIRQLSAKLQRHELSRIAMDCSGPRYPFGVPN</sequence>
<dbReference type="EMBL" id="CM023471">
    <property type="protein sequence ID" value="KAH7965339.1"/>
    <property type="molecule type" value="Genomic_DNA"/>
</dbReference>
<comment type="caution">
    <text evidence="1">The sequence shown here is derived from an EMBL/GenBank/DDBJ whole genome shotgun (WGS) entry which is preliminary data.</text>
</comment>